<dbReference type="PATRIC" id="fig|742823.3.peg.711"/>
<sequence>MSTDELKKTPGANGFIRTLSILAAAAVVALVVIYPRAVATDGASVPHGWFVLMMMGMSICWICGFGFTPENRWLRRLLSLPVGWTMLLIGAWQVFS</sequence>
<dbReference type="Pfam" id="PF09600">
    <property type="entry name" value="Cyd_oper_YbgE"/>
    <property type="match status" value="1"/>
</dbReference>
<keyword evidence="1" id="KW-1133">Transmembrane helix</keyword>
<dbReference type="HOGENOM" id="CLU_156555_0_1_4"/>
<gene>
    <name evidence="2" type="ORF">HMPREF9465_00705</name>
</gene>
<keyword evidence="3" id="KW-1185">Reference proteome</keyword>
<dbReference type="Proteomes" id="UP000005835">
    <property type="component" value="Unassembled WGS sequence"/>
</dbReference>
<dbReference type="RefSeq" id="WP_005434195.1">
    <property type="nucleotide sequence ID" value="NZ_JH815514.1"/>
</dbReference>
<dbReference type="InterPro" id="IPR011846">
    <property type="entry name" value="Cyd_oper_YbgE"/>
</dbReference>
<protein>
    <recommendedName>
        <fullName evidence="4">Cyd operon protein YbgE</fullName>
    </recommendedName>
</protein>
<reference evidence="2 3" key="1">
    <citation type="submission" date="2012-05" db="EMBL/GenBank/DDBJ databases">
        <title>The Genome Sequence of Sutterella wadsworthensis 2_1_59BFAA.</title>
        <authorList>
            <consortium name="The Broad Institute Genome Sequencing Platform"/>
            <person name="Earl A."/>
            <person name="Ward D."/>
            <person name="Feldgarden M."/>
            <person name="Gevers D."/>
            <person name="Daigneault M."/>
            <person name="Strauss J."/>
            <person name="Allen-Vercoe E."/>
            <person name="Walker B."/>
            <person name="Young S.K."/>
            <person name="Zeng Q."/>
            <person name="Gargeya S."/>
            <person name="Fitzgerald M."/>
            <person name="Haas B."/>
            <person name="Abouelleil A."/>
            <person name="Alvarado L."/>
            <person name="Arachchi H.M."/>
            <person name="Berlin A.M."/>
            <person name="Chapman S.B."/>
            <person name="Goldberg J."/>
            <person name="Griggs A."/>
            <person name="Gujja S."/>
            <person name="Hansen M."/>
            <person name="Howarth C."/>
            <person name="Imamovic A."/>
            <person name="Larimer J."/>
            <person name="McCowen C."/>
            <person name="Montmayeur A."/>
            <person name="Murphy C."/>
            <person name="Neiman D."/>
            <person name="Pearson M."/>
            <person name="Priest M."/>
            <person name="Roberts A."/>
            <person name="Saif S."/>
            <person name="Shea T."/>
            <person name="Sisk P."/>
            <person name="Sykes S."/>
            <person name="Wortman J."/>
            <person name="Nusbaum C."/>
            <person name="Birren B."/>
        </authorList>
    </citation>
    <scope>NUCLEOTIDE SEQUENCE [LARGE SCALE GENOMIC DNA]</scope>
    <source>
        <strain evidence="2 3">2_1_59BFAA</strain>
    </source>
</reference>
<comment type="caution">
    <text evidence="2">The sequence shown here is derived from an EMBL/GenBank/DDBJ whole genome shotgun (WGS) entry which is preliminary data.</text>
</comment>
<accession>K1JVV8</accession>
<dbReference type="EMBL" id="ADMG01000017">
    <property type="protein sequence ID" value="EKB31837.1"/>
    <property type="molecule type" value="Genomic_DNA"/>
</dbReference>
<evidence type="ECO:0000313" key="3">
    <source>
        <dbReference type="Proteomes" id="UP000005835"/>
    </source>
</evidence>
<feature type="transmembrane region" description="Helical" evidence="1">
    <location>
        <begin position="77"/>
        <end position="95"/>
    </location>
</feature>
<dbReference type="eggNOG" id="ENOG503433C">
    <property type="taxonomic scope" value="Bacteria"/>
</dbReference>
<dbReference type="AlphaFoldDB" id="K1JVV8"/>
<keyword evidence="1" id="KW-0812">Transmembrane</keyword>
<evidence type="ECO:0000256" key="1">
    <source>
        <dbReference type="SAM" id="Phobius"/>
    </source>
</evidence>
<dbReference type="STRING" id="742823.HMPREF9465_00705"/>
<feature type="transmembrane region" description="Helical" evidence="1">
    <location>
        <begin position="12"/>
        <end position="34"/>
    </location>
</feature>
<organism evidence="2 3">
    <name type="scientific">Sutterella wadsworthensis 2_1_59BFAA</name>
    <dbReference type="NCBI Taxonomy" id="742823"/>
    <lineage>
        <taxon>Bacteria</taxon>
        <taxon>Pseudomonadati</taxon>
        <taxon>Pseudomonadota</taxon>
        <taxon>Betaproteobacteria</taxon>
        <taxon>Burkholderiales</taxon>
        <taxon>Sutterellaceae</taxon>
        <taxon>Sutterella</taxon>
    </lineage>
</organism>
<feature type="transmembrane region" description="Helical" evidence="1">
    <location>
        <begin position="46"/>
        <end position="65"/>
    </location>
</feature>
<keyword evidence="1" id="KW-0472">Membrane</keyword>
<name>K1JVV8_9BURK</name>
<evidence type="ECO:0000313" key="2">
    <source>
        <dbReference type="EMBL" id="EKB31837.1"/>
    </source>
</evidence>
<evidence type="ECO:0008006" key="4">
    <source>
        <dbReference type="Google" id="ProtNLM"/>
    </source>
</evidence>
<proteinExistence type="predicted"/>